<reference evidence="1 2" key="1">
    <citation type="submission" date="2015-02" db="EMBL/GenBank/DDBJ databases">
        <title>Genome sequene of Rhodovulum sulfidophilum DSM 2351.</title>
        <authorList>
            <person name="Nagao N."/>
        </authorList>
    </citation>
    <scope>NUCLEOTIDE SEQUENCE [LARGE SCALE GENOMIC DNA]</scope>
    <source>
        <strain evidence="1 2">DSM 2351</strain>
    </source>
</reference>
<sequence>MFFRPLWPDGALPKGLPRQYEKLRTFWKDDAQSGPSGRAGTRTCGPARPVDWDFLQQVVVLPDGDWKAGPERIASLIGEIRTGEPAKPVRRDLLERQAARLIRKAAVMEVTAKGVAALIDETVLEYVREARTNCLPDEFLLLNAIPPILRRIASGVAHPVADSSGGDLPADLAKLKARVTELEAELSALRARSPQCVFSKALCEAAGKSLGDRKM</sequence>
<organism evidence="1 2">
    <name type="scientific">Rhodovulum sulfidophilum</name>
    <name type="common">Rhodobacter sulfidophilus</name>
    <dbReference type="NCBI Taxonomy" id="35806"/>
    <lineage>
        <taxon>Bacteria</taxon>
        <taxon>Pseudomonadati</taxon>
        <taxon>Pseudomonadota</taxon>
        <taxon>Alphaproteobacteria</taxon>
        <taxon>Rhodobacterales</taxon>
        <taxon>Paracoccaceae</taxon>
        <taxon>Rhodovulum</taxon>
    </lineage>
</organism>
<dbReference type="KEGG" id="rsu:NHU_03028"/>
<dbReference type="AlphaFoldDB" id="A0A0D6B4Z6"/>
<evidence type="ECO:0000313" key="1">
    <source>
        <dbReference type="EMBL" id="BAQ70172.1"/>
    </source>
</evidence>
<dbReference type="Proteomes" id="UP000064912">
    <property type="component" value="Chromosome"/>
</dbReference>
<proteinExistence type="predicted"/>
<name>A0A0D6B4Z6_RHOSU</name>
<accession>A0A0D6B4Z6</accession>
<gene>
    <name evidence="1" type="primary">hisI</name>
    <name evidence="1" type="ORF">NHU_03028</name>
</gene>
<dbReference type="EMBL" id="AP014800">
    <property type="protein sequence ID" value="BAQ70172.1"/>
    <property type="molecule type" value="Genomic_DNA"/>
</dbReference>
<evidence type="ECO:0000313" key="2">
    <source>
        <dbReference type="Proteomes" id="UP000064912"/>
    </source>
</evidence>
<dbReference type="PATRIC" id="fig|35806.4.peg.3112"/>
<protein>
    <submittedName>
        <fullName evidence="1">Histidine biosynthesis bifunctional protein HisIE</fullName>
    </submittedName>
</protein>